<feature type="domain" description="C2H2-type" evidence="9">
    <location>
        <begin position="1677"/>
        <end position="1705"/>
    </location>
</feature>
<feature type="domain" description="C2H2-type" evidence="9">
    <location>
        <begin position="1736"/>
        <end position="1764"/>
    </location>
</feature>
<evidence type="ECO:0000256" key="6">
    <source>
        <dbReference type="ARBA" id="ARBA00023242"/>
    </source>
</evidence>
<gene>
    <name evidence="10" type="primary">ZNF721</name>
    <name evidence="10" type="ORF">GWK47_004260</name>
</gene>
<feature type="region of interest" description="Disordered" evidence="8">
    <location>
        <begin position="1006"/>
        <end position="1049"/>
    </location>
</feature>
<feature type="domain" description="C2H2-type" evidence="9">
    <location>
        <begin position="1263"/>
        <end position="1291"/>
    </location>
</feature>
<evidence type="ECO:0000256" key="2">
    <source>
        <dbReference type="ARBA" id="ARBA00022723"/>
    </source>
</evidence>
<dbReference type="Pfam" id="PF12874">
    <property type="entry name" value="zf-met"/>
    <property type="match status" value="2"/>
</dbReference>
<evidence type="ECO:0000256" key="3">
    <source>
        <dbReference type="ARBA" id="ARBA00022737"/>
    </source>
</evidence>
<feature type="domain" description="C2H2-type" evidence="9">
    <location>
        <begin position="915"/>
        <end position="942"/>
    </location>
</feature>
<keyword evidence="5" id="KW-0862">Zinc</keyword>
<feature type="domain" description="C2H2-type" evidence="9">
    <location>
        <begin position="802"/>
        <end position="829"/>
    </location>
</feature>
<feature type="region of interest" description="Disordered" evidence="8">
    <location>
        <begin position="342"/>
        <end position="438"/>
    </location>
</feature>
<dbReference type="Proteomes" id="UP000770661">
    <property type="component" value="Unassembled WGS sequence"/>
</dbReference>
<keyword evidence="3" id="KW-0677">Repeat</keyword>
<dbReference type="PANTHER" id="PTHR24394">
    <property type="entry name" value="ZINC FINGER PROTEIN"/>
    <property type="match status" value="1"/>
</dbReference>
<feature type="domain" description="C2H2-type" evidence="9">
    <location>
        <begin position="858"/>
        <end position="885"/>
    </location>
</feature>
<keyword evidence="4 7" id="KW-0863">Zinc-finger</keyword>
<feature type="domain" description="C2H2-type" evidence="9">
    <location>
        <begin position="1202"/>
        <end position="1230"/>
    </location>
</feature>
<organism evidence="10 11">
    <name type="scientific">Chionoecetes opilio</name>
    <name type="common">Atlantic snow crab</name>
    <name type="synonym">Cancer opilio</name>
    <dbReference type="NCBI Taxonomy" id="41210"/>
    <lineage>
        <taxon>Eukaryota</taxon>
        <taxon>Metazoa</taxon>
        <taxon>Ecdysozoa</taxon>
        <taxon>Arthropoda</taxon>
        <taxon>Crustacea</taxon>
        <taxon>Multicrustacea</taxon>
        <taxon>Malacostraca</taxon>
        <taxon>Eumalacostraca</taxon>
        <taxon>Eucarida</taxon>
        <taxon>Decapoda</taxon>
        <taxon>Pleocyemata</taxon>
        <taxon>Brachyura</taxon>
        <taxon>Eubrachyura</taxon>
        <taxon>Majoidea</taxon>
        <taxon>Majidae</taxon>
        <taxon>Chionoecetes</taxon>
    </lineage>
</organism>
<proteinExistence type="predicted"/>
<dbReference type="PROSITE" id="PS50157">
    <property type="entry name" value="ZINC_FINGER_C2H2_2"/>
    <property type="match status" value="23"/>
</dbReference>
<feature type="domain" description="C2H2-type" evidence="9">
    <location>
        <begin position="886"/>
        <end position="914"/>
    </location>
</feature>
<dbReference type="Gene3D" id="3.30.160.60">
    <property type="entry name" value="Classic Zinc Finger"/>
    <property type="match status" value="14"/>
</dbReference>
<feature type="domain" description="C2H2-type" evidence="9">
    <location>
        <begin position="1146"/>
        <end position="1173"/>
    </location>
</feature>
<accession>A0A8J4YTC1</accession>
<feature type="domain" description="C2H2-type" evidence="9">
    <location>
        <begin position="1564"/>
        <end position="1592"/>
    </location>
</feature>
<dbReference type="FunFam" id="3.30.160.60:FF:000446">
    <property type="entry name" value="Zinc finger protein"/>
    <property type="match status" value="2"/>
</dbReference>
<feature type="region of interest" description="Disordered" evidence="8">
    <location>
        <begin position="1462"/>
        <end position="1527"/>
    </location>
</feature>
<sequence>MMGGARRGCVCLKGAWKVVGIDDDDDSTFTITVDTKTFHFQVLNALCSDLENRPRLSPGTMVGRRGRWGKRKMDDFQDDPERKSKPAKEARIEAISLDASEPAHITLHTLRPDHWDHQEAGEEWSEDHNSRVSQPVEGEGGVVSQGTCWTGILDPPPSQVALGCRRVSNGAAFDCETQTYHFSRVSVSKVVVVPDSDTLETIKVEIDTDQQEEFLSHPLVCCVEGCAARSDADTTASFFTVPRGKDRFFWSEMLDIIPSEEGDVRRHVCGQHFITPAKVPPTKGKTRKKKTCDMLVAEEAEIIRQGLTSGRPKRTPKLNKNYDWVEIAPLIKSEPDEVFEESHLSSAGAVSKPGATVTSAQKHPSYTREDKENKKPSSDTEEDPGEMEEEEEEEEEDWENISQPSHPRAPPPKPKGRPHRIRDSGTQTEGACNSSGPRLPLREVKVQCNMSSEPPSPCTSCSYVNWLRLEELLVDCASRMEGDLCAPEVQECFRQVVDSVPHPTHATNVLKLLSGDRMDALEDTGDIVLVPNEEDEVEIENVIHTAVEEPITGLREIIPQTWQKKRQLKQEKGLTRVVPLRREEEEDLDGFGIREATEIDDEEFYPEYFEGEETEDDEDDQGLLDDEDWTIKKEDKDFRSGGKKKQKKAYQQPKAKKGRECPGGEAEGGEVEAREVGSEDSQEDDLGLVGSEVETGVPEFFVSDDVLTAGEGEESGNARQRRLARKARGENDERWLRGAFRCPKCEMVFSTKLKMEQHHQFVHMGVPPWTGNHMCEECGKSFTQKVGLQVHRMHKHGDPKQFPCHLCSFRAVTKAKLTRHLKSHTDERLITCEVCGAALKTTDTYRNHMALHTNTGRYTCSVCKKAFNHKQYYDDHCRSHFSLREYNCEICQMCFKTSKCLRSHIRAVHLNDKRMVCHVCGARFMTTFNLRSHMKKHARSESRQSCFQCGLCFVKFNTQSELNAHLIQIHPEQCDSIQVKVNSMNTASPSASHPCVRLISESHEEEHMVSAGEGGGAGEDSSGKTDDGSVSPRMPDTSQGRRRRKEGDTRWIRKPHACNDCGLMFTTQKKFDQHFNHMHLGIAPWHGEHKCDDCGKTFTQKISLNVHRMFKHGAPRRYQCSQCVYEAPTKEYLKRHMKVHTNERRYVCPHCQKALKTAESYRNHLVIHTNKGRFICQVCQKAYNHKGAYQDHIRTHCEHRDYACDYCGAAFKAYKHVARHIRAVHLNDKRFICDVCGAQHMTGFNLKGHIKKHGDLSSLSYAYECNICEAKFRGPDGRAVHMKVVHLAPATTPANAKKPEGNEKVPKKDDKTKLVSPHPTRRPVQFHYSKLSRDDKVLTDAGNSDGSDNWGTIYLDNTGDFSPFDGKEDESVVYEVYSGGEEDELEKQFDKLVNEKSHNTQELAASLMNSKDRVIHVYPCSACHIMFTSRGVMEEHYETCQQREEHTKEEIEHTKEEIVNTEEEIENSKDEVEHSKEEIEHSKEEIVNTKVEIEDSQAGEGHRTPTGKDKKVNRNKRKYQKSSHGEDEAVHQCEECGEVFGGALEASVHRQQVHMGPATWHPQHQCPSCGQTFDEKRELYLHGLLLHGAPRRYQCEQCDYEGPRLYHLKRHMKVHTGERNHVCEVCHKGLKSLHAYRNHMVLHTNQGRYRCDQCHKAFNQRTLYEDHCRTHSSDRSFSCKYCHLAFKTYKNVACHIRAVHLGDKRFICDVCGMQFMTGANLRAHLKIHRGNLPHIYNCDMCAASFRGLRGLTAHLKVLHGVAKEGEEEQGKGATSQHPTRRPQHLDYTVVGDEGGDITVEGEEATITYTQEGNVELHGEGEEEEIEALENVVVKGEIEEEHDNGIEVESGVEIREGFEMDSLEEGDGRTVLVESDNFVFRVRPDEIEFEL</sequence>
<dbReference type="GO" id="GO:0005634">
    <property type="term" value="C:nucleus"/>
    <property type="evidence" value="ECO:0007669"/>
    <property type="project" value="UniProtKB-SubCell"/>
</dbReference>
<feature type="region of interest" description="Disordered" evidence="8">
    <location>
        <begin position="1763"/>
        <end position="1783"/>
    </location>
</feature>
<evidence type="ECO:0000256" key="5">
    <source>
        <dbReference type="ARBA" id="ARBA00022833"/>
    </source>
</evidence>
<evidence type="ECO:0000259" key="9">
    <source>
        <dbReference type="PROSITE" id="PS50157"/>
    </source>
</evidence>
<comment type="subcellular location">
    <subcellularLocation>
        <location evidence="1">Nucleus</location>
    </subcellularLocation>
</comment>
<evidence type="ECO:0000313" key="11">
    <source>
        <dbReference type="Proteomes" id="UP000770661"/>
    </source>
</evidence>
<feature type="domain" description="C2H2-type" evidence="9">
    <location>
        <begin position="773"/>
        <end position="801"/>
    </location>
</feature>
<feature type="domain" description="C2H2-type" evidence="9">
    <location>
        <begin position="1089"/>
        <end position="1117"/>
    </location>
</feature>
<feature type="region of interest" description="Disordered" evidence="8">
    <location>
        <begin position="611"/>
        <end position="686"/>
    </location>
</feature>
<feature type="compositionally biased region" description="Basic and acidic residues" evidence="8">
    <location>
        <begin position="71"/>
        <end position="89"/>
    </location>
</feature>
<dbReference type="InterPro" id="IPR013087">
    <property type="entry name" value="Znf_C2H2_type"/>
</dbReference>
<feature type="domain" description="C2H2-type" evidence="9">
    <location>
        <begin position="947"/>
        <end position="975"/>
    </location>
</feature>
<dbReference type="GO" id="GO:0008270">
    <property type="term" value="F:zinc ion binding"/>
    <property type="evidence" value="ECO:0007669"/>
    <property type="project" value="UniProtKB-KW"/>
</dbReference>
<comment type="caution">
    <text evidence="10">The sequence shown here is derived from an EMBL/GenBank/DDBJ whole genome shotgun (WGS) entry which is preliminary data.</text>
</comment>
<keyword evidence="2" id="KW-0479">Metal-binding</keyword>
<feature type="region of interest" description="Disordered" evidence="8">
    <location>
        <begin position="707"/>
        <end position="730"/>
    </location>
</feature>
<feature type="domain" description="C2H2-type" evidence="9">
    <location>
        <begin position="1706"/>
        <end position="1733"/>
    </location>
</feature>
<feature type="region of interest" description="Disordered" evidence="8">
    <location>
        <begin position="1290"/>
        <end position="1320"/>
    </location>
</feature>
<feature type="compositionally biased region" description="Basic and acidic residues" evidence="8">
    <location>
        <begin position="366"/>
        <end position="378"/>
    </location>
</feature>
<feature type="domain" description="C2H2-type" evidence="9">
    <location>
        <begin position="1418"/>
        <end position="1451"/>
    </location>
</feature>
<feature type="compositionally biased region" description="Basic and acidic residues" evidence="8">
    <location>
        <begin position="1297"/>
        <end position="1313"/>
    </location>
</feature>
<feature type="compositionally biased region" description="Basic and acidic residues" evidence="8">
    <location>
        <begin position="1466"/>
        <end position="1493"/>
    </location>
</feature>
<protein>
    <submittedName>
        <fullName evidence="10">Zinc finger protein 729</fullName>
    </submittedName>
</protein>
<dbReference type="GO" id="GO:0000981">
    <property type="term" value="F:DNA-binding transcription factor activity, RNA polymerase II-specific"/>
    <property type="evidence" value="ECO:0007669"/>
    <property type="project" value="TreeGrafter"/>
</dbReference>
<feature type="domain" description="C2H2-type" evidence="9">
    <location>
        <begin position="1593"/>
        <end position="1620"/>
    </location>
</feature>
<dbReference type="SMART" id="SM00355">
    <property type="entry name" value="ZnF_C2H2"/>
    <property type="match status" value="25"/>
</dbReference>
<feature type="domain" description="C2H2-type" evidence="9">
    <location>
        <begin position="740"/>
        <end position="768"/>
    </location>
</feature>
<feature type="domain" description="C2H2-type" evidence="9">
    <location>
        <begin position="1531"/>
        <end position="1559"/>
    </location>
</feature>
<name>A0A8J4YTC1_CHIOP</name>
<evidence type="ECO:0000256" key="4">
    <source>
        <dbReference type="ARBA" id="ARBA00022771"/>
    </source>
</evidence>
<feature type="region of interest" description="Disordered" evidence="8">
    <location>
        <begin position="57"/>
        <end position="89"/>
    </location>
</feature>
<dbReference type="OrthoDB" id="4748970at2759"/>
<feature type="domain" description="C2H2-type" evidence="9">
    <location>
        <begin position="830"/>
        <end position="857"/>
    </location>
</feature>
<evidence type="ECO:0000256" key="1">
    <source>
        <dbReference type="ARBA" id="ARBA00004123"/>
    </source>
</evidence>
<dbReference type="InterPro" id="IPR036236">
    <property type="entry name" value="Znf_C2H2_sf"/>
</dbReference>
<feature type="domain" description="C2H2-type" evidence="9">
    <location>
        <begin position="1118"/>
        <end position="1145"/>
    </location>
</feature>
<dbReference type="Pfam" id="PF00096">
    <property type="entry name" value="zf-C2H2"/>
    <property type="match status" value="5"/>
</dbReference>
<feature type="compositionally biased region" description="Basic and acidic residues" evidence="8">
    <location>
        <begin position="1500"/>
        <end position="1512"/>
    </location>
</feature>
<evidence type="ECO:0000256" key="7">
    <source>
        <dbReference type="PROSITE-ProRule" id="PRU00042"/>
    </source>
</evidence>
<dbReference type="EMBL" id="JACEEZ010004170">
    <property type="protein sequence ID" value="KAG0726605.1"/>
    <property type="molecule type" value="Genomic_DNA"/>
</dbReference>
<feature type="compositionally biased region" description="Acidic residues" evidence="8">
    <location>
        <begin position="611"/>
        <end position="628"/>
    </location>
</feature>
<feature type="compositionally biased region" description="Acidic residues" evidence="8">
    <location>
        <begin position="379"/>
        <end position="399"/>
    </location>
</feature>
<dbReference type="PANTHER" id="PTHR24394:SF29">
    <property type="entry name" value="MYONEURIN"/>
    <property type="match status" value="1"/>
</dbReference>
<keyword evidence="11" id="KW-1185">Reference proteome</keyword>
<evidence type="ECO:0000256" key="8">
    <source>
        <dbReference type="SAM" id="MobiDB-lite"/>
    </source>
</evidence>
<dbReference type="SUPFAM" id="SSF57667">
    <property type="entry name" value="beta-beta-alpha zinc fingers"/>
    <property type="match status" value="14"/>
</dbReference>
<feature type="domain" description="C2H2-type" evidence="9">
    <location>
        <begin position="1174"/>
        <end position="1201"/>
    </location>
</feature>
<feature type="domain" description="C2H2-type" evidence="9">
    <location>
        <begin position="1056"/>
        <end position="1084"/>
    </location>
</feature>
<feature type="compositionally biased region" description="Polar residues" evidence="8">
    <location>
        <begin position="424"/>
        <end position="436"/>
    </location>
</feature>
<feature type="domain" description="C2H2-type" evidence="9">
    <location>
        <begin position="1649"/>
        <end position="1676"/>
    </location>
</feature>
<feature type="compositionally biased region" description="Basic and acidic residues" evidence="8">
    <location>
        <begin position="629"/>
        <end position="640"/>
    </location>
</feature>
<reference evidence="10" key="1">
    <citation type="submission" date="2020-07" db="EMBL/GenBank/DDBJ databases">
        <title>The High-quality genome of the commercially important snow crab, Chionoecetes opilio.</title>
        <authorList>
            <person name="Jeong J.-H."/>
            <person name="Ryu S."/>
        </authorList>
    </citation>
    <scope>NUCLEOTIDE SEQUENCE</scope>
    <source>
        <strain evidence="10">MADBK_172401_WGS</strain>
        <tissue evidence="10">Digestive gland</tissue>
    </source>
</reference>
<dbReference type="Pfam" id="PF13912">
    <property type="entry name" value="zf-C2H2_6"/>
    <property type="match status" value="2"/>
</dbReference>
<dbReference type="PROSITE" id="PS00028">
    <property type="entry name" value="ZINC_FINGER_C2H2_1"/>
    <property type="match status" value="19"/>
</dbReference>
<evidence type="ECO:0000313" key="10">
    <source>
        <dbReference type="EMBL" id="KAG0726605.1"/>
    </source>
</evidence>
<keyword evidence="6" id="KW-0539">Nucleus</keyword>